<organism evidence="8 9">
    <name type="scientific">Trametes cubensis</name>
    <dbReference type="NCBI Taxonomy" id="1111947"/>
    <lineage>
        <taxon>Eukaryota</taxon>
        <taxon>Fungi</taxon>
        <taxon>Dikarya</taxon>
        <taxon>Basidiomycota</taxon>
        <taxon>Agaricomycotina</taxon>
        <taxon>Agaricomycetes</taxon>
        <taxon>Polyporales</taxon>
        <taxon>Polyporaceae</taxon>
        <taxon>Trametes</taxon>
    </lineage>
</organism>
<dbReference type="EMBL" id="JAPEVG010000034">
    <property type="protein sequence ID" value="KAJ8494595.1"/>
    <property type="molecule type" value="Genomic_DNA"/>
</dbReference>
<dbReference type="SUPFAM" id="SSF103506">
    <property type="entry name" value="Mitochondrial carrier"/>
    <property type="match status" value="1"/>
</dbReference>
<evidence type="ECO:0000313" key="8">
    <source>
        <dbReference type="EMBL" id="KAJ8494595.1"/>
    </source>
</evidence>
<keyword evidence="9" id="KW-1185">Reference proteome</keyword>
<sequence length="520" mass="56483">MLSDAFGMRFANGDAMYSLRQVTTLGQPLEVLKTQMAANRSQTMFQAIQTVWSRGGVAGFYQGLIPWAWIEASTKGAVLLFTASEIESTTTAMGVNPAVAGLLGGMGGGIVQAYATMGFCTCMKTAEITRHKQAAAGIKPPSTWAVFADIYRREGLAGINKGVNAVAVRQCTNWGSRMGFARLAESSIRKLKGKGEGEKLTPFEKILSSSIGGALATWNQPIEVVRVEMQSMAKSAERGEKKTILNTLQYIYKENGIKGLYRGVTPRIGLGIWQTVCMVSFADYVKACTLLLVAAVQLEQAMSTAVAPRQMNPLLAAYLRNLSAHPLRTKAITTALLQFFQEILASHLAGAPPPRVAKDAPFLVHLLARAQISSKAFKMAAYGFLVSAPVSHTLINALQRVFAGKSGLAARVGMLLASQLVVAPIQIFSYLSCMAVINGAKSVDEVSKTVKAGFGKVLRITWMTAPVYTVFAQQFLPAEMWVPFFNFMQFLTGTYFNTKIKKMRLEAEAKEKKAKEPKKD</sequence>
<keyword evidence="7" id="KW-0813">Transport</keyword>
<dbReference type="Pfam" id="PF04117">
    <property type="entry name" value="Mpv17_PMP22"/>
    <property type="match status" value="1"/>
</dbReference>
<comment type="subcellular location">
    <subcellularLocation>
        <location evidence="1">Membrane</location>
        <topology evidence="1">Multi-pass membrane protein</topology>
    </subcellularLocation>
</comment>
<dbReference type="Proteomes" id="UP001215151">
    <property type="component" value="Unassembled WGS sequence"/>
</dbReference>
<accession>A0AAD7U001</accession>
<evidence type="ECO:0008006" key="10">
    <source>
        <dbReference type="Google" id="ProtNLM"/>
    </source>
</evidence>
<proteinExistence type="inferred from homology"/>
<dbReference type="InterPro" id="IPR053017">
    <property type="entry name" value="Mito_Cit/Oxoglu_Carrier"/>
</dbReference>
<evidence type="ECO:0000256" key="3">
    <source>
        <dbReference type="ARBA" id="ARBA00022692"/>
    </source>
</evidence>
<dbReference type="PROSITE" id="PS50920">
    <property type="entry name" value="SOLCAR"/>
    <property type="match status" value="1"/>
</dbReference>
<dbReference type="PANTHER" id="PTHR46982">
    <property type="entry name" value="CITRATE/OXOGLUTARATE CARRIER PROTEIN"/>
    <property type="match status" value="1"/>
</dbReference>
<comment type="similarity">
    <text evidence="7">Belongs to the mitochondrial carrier (TC 2.A.29) family.</text>
</comment>
<keyword evidence="4" id="KW-1133">Transmembrane helix</keyword>
<protein>
    <recommendedName>
        <fullName evidence="10">Mitochondrial carrier</fullName>
    </recommendedName>
</protein>
<dbReference type="PANTHER" id="PTHR46982:SF1">
    <property type="entry name" value="CITRATE_OXOGLUTARATE CARRIER PROTEIN"/>
    <property type="match status" value="1"/>
</dbReference>
<dbReference type="GO" id="GO:0005371">
    <property type="term" value="F:tricarboxylate secondary active transmembrane transporter activity"/>
    <property type="evidence" value="ECO:0007669"/>
    <property type="project" value="TreeGrafter"/>
</dbReference>
<dbReference type="Gene3D" id="1.50.40.10">
    <property type="entry name" value="Mitochondrial carrier domain"/>
    <property type="match status" value="1"/>
</dbReference>
<dbReference type="AlphaFoldDB" id="A0AAD7U001"/>
<dbReference type="GO" id="GO:0006843">
    <property type="term" value="P:mitochondrial citrate transmembrane transport"/>
    <property type="evidence" value="ECO:0007669"/>
    <property type="project" value="TreeGrafter"/>
</dbReference>
<dbReference type="Pfam" id="PF00153">
    <property type="entry name" value="Mito_carr"/>
    <property type="match status" value="2"/>
</dbReference>
<gene>
    <name evidence="8" type="ORF">ONZ51_g2247</name>
</gene>
<comment type="caution">
    <text evidence="8">The sequence shown here is derived from an EMBL/GenBank/DDBJ whole genome shotgun (WGS) entry which is preliminary data.</text>
</comment>
<evidence type="ECO:0000256" key="6">
    <source>
        <dbReference type="PROSITE-ProRule" id="PRU00282"/>
    </source>
</evidence>
<evidence type="ECO:0000256" key="2">
    <source>
        <dbReference type="ARBA" id="ARBA00006824"/>
    </source>
</evidence>
<keyword evidence="5 6" id="KW-0472">Membrane</keyword>
<evidence type="ECO:0000313" key="9">
    <source>
        <dbReference type="Proteomes" id="UP001215151"/>
    </source>
</evidence>
<name>A0AAD7U001_9APHY</name>
<dbReference type="GO" id="GO:0015742">
    <property type="term" value="P:alpha-ketoglutarate transport"/>
    <property type="evidence" value="ECO:0007669"/>
    <property type="project" value="TreeGrafter"/>
</dbReference>
<dbReference type="GO" id="GO:0016020">
    <property type="term" value="C:membrane"/>
    <property type="evidence" value="ECO:0007669"/>
    <property type="project" value="UniProtKB-SubCell"/>
</dbReference>
<dbReference type="FunFam" id="1.50.40.10:FF:000078">
    <property type="entry name" value="Mitochondrial DNA replication protein YHM2"/>
    <property type="match status" value="1"/>
</dbReference>
<evidence type="ECO:0000256" key="4">
    <source>
        <dbReference type="ARBA" id="ARBA00022989"/>
    </source>
</evidence>
<evidence type="ECO:0000256" key="1">
    <source>
        <dbReference type="ARBA" id="ARBA00004141"/>
    </source>
</evidence>
<dbReference type="InterPro" id="IPR018108">
    <property type="entry name" value="MCP_transmembrane"/>
</dbReference>
<evidence type="ECO:0000256" key="7">
    <source>
        <dbReference type="RuleBase" id="RU000488"/>
    </source>
</evidence>
<feature type="repeat" description="Solcar" evidence="6">
    <location>
        <begin position="204"/>
        <end position="288"/>
    </location>
</feature>
<dbReference type="InterPro" id="IPR023395">
    <property type="entry name" value="MCP_dom_sf"/>
</dbReference>
<dbReference type="GO" id="GO:0005739">
    <property type="term" value="C:mitochondrion"/>
    <property type="evidence" value="ECO:0007669"/>
    <property type="project" value="TreeGrafter"/>
</dbReference>
<comment type="similarity">
    <text evidence="2">Belongs to the peroxisomal membrane protein PXMP2/4 family.</text>
</comment>
<keyword evidence="3 6" id="KW-0812">Transmembrane</keyword>
<dbReference type="InterPro" id="IPR007248">
    <property type="entry name" value="Mpv17_PMP22"/>
</dbReference>
<reference evidence="8" key="1">
    <citation type="submission" date="2022-11" db="EMBL/GenBank/DDBJ databases">
        <title>Genome Sequence of Cubamyces cubensis.</title>
        <authorList>
            <person name="Buettner E."/>
        </authorList>
    </citation>
    <scope>NUCLEOTIDE SEQUENCE</scope>
    <source>
        <strain evidence="8">MPL-01</strain>
    </source>
</reference>
<evidence type="ECO:0000256" key="5">
    <source>
        <dbReference type="ARBA" id="ARBA00023136"/>
    </source>
</evidence>